<dbReference type="InterPro" id="IPR025337">
    <property type="entry name" value="Questin_oxidase-like"/>
</dbReference>
<keyword evidence="1" id="KW-0560">Oxidoreductase</keyword>
<accession>A0AAN6X2X2</accession>
<dbReference type="Pfam" id="PF14027">
    <property type="entry name" value="Questin_oxidase"/>
    <property type="match status" value="1"/>
</dbReference>
<keyword evidence="3" id="KW-1185">Reference proteome</keyword>
<name>A0AAN6X2X2_9PEZI</name>
<proteinExistence type="predicted"/>
<sequence>MGQQTSRPAFDCLLTKTHVLHALVQQDGRHNDIPTALATLLFLEGTPEMFQEIYEAKKDLFSTWNPSPGAIADEDTKTRLLGDIRFQRSFMTYFSMENGRFGGNSKVLAIAQLFTRTKPLVFGLFSGLGLPLVFLSDGIELRSSVMVVESLTVAAVDWTDPIFEILTHPQLARPASDLLSPEQIIRRLSYDGRFSGIMKSGPGYHGVINIFSNPNAKAAVVEYIQQLDCRNLATLLPQLAALSVQLLCATHKPNSPAFDFYLSQLLITVNSARVLLEDLEEGTHRVIVARGVWLLFILAYVTQLRPVMDTSLLFSTEHPAEDGGWTVIYNIFCEEGISDGRFADTQYLRVLRSLRELDKAYGSVHGNLYTQAAWKLLSQWESWTGLGADREATLNIRL</sequence>
<dbReference type="PANTHER" id="PTHR35870">
    <property type="entry name" value="PROTEIN, PUTATIVE (AFU_ORTHOLOGUE AFUA_5G03330)-RELATED"/>
    <property type="match status" value="1"/>
</dbReference>
<comment type="caution">
    <text evidence="2">The sequence shown here is derived from an EMBL/GenBank/DDBJ whole genome shotgun (WGS) entry which is preliminary data.</text>
</comment>
<reference evidence="2" key="2">
    <citation type="submission" date="2023-05" db="EMBL/GenBank/DDBJ databases">
        <authorList>
            <consortium name="Lawrence Berkeley National Laboratory"/>
            <person name="Steindorff A."/>
            <person name="Hensen N."/>
            <person name="Bonometti L."/>
            <person name="Westerberg I."/>
            <person name="Brannstrom I.O."/>
            <person name="Guillou S."/>
            <person name="Cros-Aarteil S."/>
            <person name="Calhoun S."/>
            <person name="Haridas S."/>
            <person name="Kuo A."/>
            <person name="Mondo S."/>
            <person name="Pangilinan J."/>
            <person name="Riley R."/>
            <person name="Labutti K."/>
            <person name="Andreopoulos B."/>
            <person name="Lipzen A."/>
            <person name="Chen C."/>
            <person name="Yanf M."/>
            <person name="Daum C."/>
            <person name="Ng V."/>
            <person name="Clum A."/>
            <person name="Ohm R."/>
            <person name="Martin F."/>
            <person name="Silar P."/>
            <person name="Natvig D."/>
            <person name="Lalanne C."/>
            <person name="Gautier V."/>
            <person name="Ament-Velasquez S.L."/>
            <person name="Kruys A."/>
            <person name="Hutchinson M.I."/>
            <person name="Powell A.J."/>
            <person name="Barry K."/>
            <person name="Miller A.N."/>
            <person name="Grigoriev I.V."/>
            <person name="Debuchy R."/>
            <person name="Gladieux P."/>
            <person name="Thoren M.H."/>
            <person name="Johannesson H."/>
        </authorList>
    </citation>
    <scope>NUCLEOTIDE SEQUENCE</scope>
    <source>
        <strain evidence="2">PSN309</strain>
    </source>
</reference>
<dbReference type="GO" id="GO:0016491">
    <property type="term" value="F:oxidoreductase activity"/>
    <property type="evidence" value="ECO:0007669"/>
    <property type="project" value="UniProtKB-KW"/>
</dbReference>
<gene>
    <name evidence="2" type="ORF">QBC35DRAFT_244722</name>
</gene>
<dbReference type="EMBL" id="MU864355">
    <property type="protein sequence ID" value="KAK4192256.1"/>
    <property type="molecule type" value="Genomic_DNA"/>
</dbReference>
<dbReference type="Proteomes" id="UP001302126">
    <property type="component" value="Unassembled WGS sequence"/>
</dbReference>
<dbReference type="PANTHER" id="PTHR35870:SF6">
    <property type="entry name" value="MGS207 PROTEIN"/>
    <property type="match status" value="1"/>
</dbReference>
<organism evidence="2 3">
    <name type="scientific">Podospora australis</name>
    <dbReference type="NCBI Taxonomy" id="1536484"/>
    <lineage>
        <taxon>Eukaryota</taxon>
        <taxon>Fungi</taxon>
        <taxon>Dikarya</taxon>
        <taxon>Ascomycota</taxon>
        <taxon>Pezizomycotina</taxon>
        <taxon>Sordariomycetes</taxon>
        <taxon>Sordariomycetidae</taxon>
        <taxon>Sordariales</taxon>
        <taxon>Podosporaceae</taxon>
        <taxon>Podospora</taxon>
    </lineage>
</organism>
<protein>
    <submittedName>
        <fullName evidence="2">Oxidoreductase AflY</fullName>
    </submittedName>
</protein>
<dbReference type="AlphaFoldDB" id="A0AAN6X2X2"/>
<reference evidence="2" key="1">
    <citation type="journal article" date="2023" name="Mol. Phylogenet. Evol.">
        <title>Genome-scale phylogeny and comparative genomics of the fungal order Sordariales.</title>
        <authorList>
            <person name="Hensen N."/>
            <person name="Bonometti L."/>
            <person name="Westerberg I."/>
            <person name="Brannstrom I.O."/>
            <person name="Guillou S."/>
            <person name="Cros-Aarteil S."/>
            <person name="Calhoun S."/>
            <person name="Haridas S."/>
            <person name="Kuo A."/>
            <person name="Mondo S."/>
            <person name="Pangilinan J."/>
            <person name="Riley R."/>
            <person name="LaButti K."/>
            <person name="Andreopoulos B."/>
            <person name="Lipzen A."/>
            <person name="Chen C."/>
            <person name="Yan M."/>
            <person name="Daum C."/>
            <person name="Ng V."/>
            <person name="Clum A."/>
            <person name="Steindorff A."/>
            <person name="Ohm R.A."/>
            <person name="Martin F."/>
            <person name="Silar P."/>
            <person name="Natvig D.O."/>
            <person name="Lalanne C."/>
            <person name="Gautier V."/>
            <person name="Ament-Velasquez S.L."/>
            <person name="Kruys A."/>
            <person name="Hutchinson M.I."/>
            <person name="Powell A.J."/>
            <person name="Barry K."/>
            <person name="Miller A.N."/>
            <person name="Grigoriev I.V."/>
            <person name="Debuchy R."/>
            <person name="Gladieux P."/>
            <person name="Hiltunen Thoren M."/>
            <person name="Johannesson H."/>
        </authorList>
    </citation>
    <scope>NUCLEOTIDE SEQUENCE</scope>
    <source>
        <strain evidence="2">PSN309</strain>
    </source>
</reference>
<evidence type="ECO:0000256" key="1">
    <source>
        <dbReference type="ARBA" id="ARBA00023002"/>
    </source>
</evidence>
<evidence type="ECO:0000313" key="3">
    <source>
        <dbReference type="Proteomes" id="UP001302126"/>
    </source>
</evidence>
<evidence type="ECO:0000313" key="2">
    <source>
        <dbReference type="EMBL" id="KAK4192256.1"/>
    </source>
</evidence>